<protein>
    <recommendedName>
        <fullName evidence="2">SalK</fullName>
    </recommendedName>
</protein>
<dbReference type="AlphaFoldDB" id="A0AB39QDL6"/>
<accession>A0AB39QDL6</accession>
<dbReference type="RefSeq" id="WP_369174355.1">
    <property type="nucleotide sequence ID" value="NZ_CP163439.1"/>
</dbReference>
<gene>
    <name evidence="1" type="ORF">AB5J49_43275</name>
</gene>
<dbReference type="EMBL" id="CP163439">
    <property type="protein sequence ID" value="XDQ39635.1"/>
    <property type="molecule type" value="Genomic_DNA"/>
</dbReference>
<dbReference type="NCBIfam" id="NF047719">
    <property type="entry name" value="SCO6745_fam_HTH"/>
    <property type="match status" value="1"/>
</dbReference>
<evidence type="ECO:0008006" key="2">
    <source>
        <dbReference type="Google" id="ProtNLM"/>
    </source>
</evidence>
<dbReference type="InterPro" id="IPR054058">
    <property type="entry name" value="HTH_67"/>
</dbReference>
<organism evidence="1">
    <name type="scientific">Streptomyces sp. R28</name>
    <dbReference type="NCBI Taxonomy" id="3238628"/>
    <lineage>
        <taxon>Bacteria</taxon>
        <taxon>Bacillati</taxon>
        <taxon>Actinomycetota</taxon>
        <taxon>Actinomycetes</taxon>
        <taxon>Kitasatosporales</taxon>
        <taxon>Streptomycetaceae</taxon>
        <taxon>Streptomyces</taxon>
    </lineage>
</organism>
<reference evidence="1" key="1">
    <citation type="submission" date="2024-07" db="EMBL/GenBank/DDBJ databases">
        <authorList>
            <person name="Yu S.T."/>
        </authorList>
    </citation>
    <scope>NUCLEOTIDE SEQUENCE</scope>
    <source>
        <strain evidence="1">R28</strain>
    </source>
</reference>
<sequence>MTQAQNLTRDSLAYARETWRTLEPYHGAVYFSLEAAGRYGELGVDARTGYFASRSAALGAASAEVVIATFYNFNPQLVRRAIPAAWEAATPQRFTAARLAGIDATVRRILGAEVFSPAMARAAELARTAAEVTVHHPQGRPLFAAHAALSWPSEPHLVLWHAQTLLREFRGDGHVGALLTAGLSGIEALVTHAAAGDVDAGVLRDSRAWTPQQWGEAVQSLRERGWLDDGPDLALTEEGARRRAEIEHTTDRLAALPYLTLGPTACAELRSLARPFSLALAKELLPWAVGRLNEGSAGERAPRPGTPDGA</sequence>
<name>A0AB39QDL6_9ACTN</name>
<evidence type="ECO:0000313" key="1">
    <source>
        <dbReference type="EMBL" id="XDQ39635.1"/>
    </source>
</evidence>
<proteinExistence type="predicted"/>
<dbReference type="Pfam" id="PF21863">
    <property type="entry name" value="HTH_67"/>
    <property type="match status" value="1"/>
</dbReference>